<comment type="caution">
    <text evidence="11">The sequence shown here is derived from an EMBL/GenBank/DDBJ whole genome shotgun (WGS) entry which is preliminary data.</text>
</comment>
<dbReference type="GO" id="GO:0009165">
    <property type="term" value="P:nucleotide biosynthetic process"/>
    <property type="evidence" value="ECO:0007669"/>
    <property type="project" value="UniProtKB-KW"/>
</dbReference>
<dbReference type="GO" id="GO:0008270">
    <property type="term" value="F:zinc ion binding"/>
    <property type="evidence" value="ECO:0007669"/>
    <property type="project" value="InterPro"/>
</dbReference>
<keyword evidence="12" id="KW-1185">Reference proteome</keyword>
<dbReference type="InterPro" id="IPR016192">
    <property type="entry name" value="APOBEC/CMP_deaminase_Zn-bd"/>
</dbReference>
<dbReference type="OrthoDB" id="10063137at2759"/>
<dbReference type="Pfam" id="PF00383">
    <property type="entry name" value="dCMP_cyt_deam_1"/>
    <property type="match status" value="1"/>
</dbReference>
<evidence type="ECO:0000256" key="7">
    <source>
        <dbReference type="ARBA" id="ARBA00038938"/>
    </source>
</evidence>
<comment type="cofactor">
    <cofactor evidence="1">
        <name>Zn(2+)</name>
        <dbReference type="ChEBI" id="CHEBI:29105"/>
    </cofactor>
</comment>
<name>A0A9P6ILJ3_9FUNG</name>
<proteinExistence type="inferred from homology"/>
<dbReference type="PANTHER" id="PTHR11086">
    <property type="entry name" value="DEOXYCYTIDYLATE DEAMINASE-RELATED"/>
    <property type="match status" value="1"/>
</dbReference>
<dbReference type="InterPro" id="IPR015517">
    <property type="entry name" value="dCMP_deaminase-rel"/>
</dbReference>
<keyword evidence="3" id="KW-0479">Metal-binding</keyword>
<sequence length="402" mass="44371">MFVGIVGPTCSGKHEIMNLLVSVYGFTPLFLRSDTTTTLSSSSIHFHAKNHHGEQGYPIDRSQEFDTISVMLDYVTLNWMNHFVTCNVSTVEGISELCKRPFFLILSVESPIMVRYRRCVARSQRHGLSVPTLEEFAEVTDAALYTIPTSPNGVTSSVLSIQSTESGQNQNLNIPAANETNGRGSTLLHSVQTSLQLPSSSSSPLLPVSTLPVLPYKLLYMSDLSILNHHSDLASLRQAVEDLDITNPELLRPSWDSYFMYLASLAARRSNCMKRRVGCVLVRDQRVIATGYNGTPKNLRNCNDGGCPRCNQATPCGEGLDRCLCMHAEENALLEAGRERVGLGSTIYCNTCPCLGCAIKIVQVGVSRVVYSESYGMDVQTTEVFREANVKLLQHSKPRHLM</sequence>
<accession>A0A9P6ILJ3</accession>
<feature type="domain" description="CMP/dCMP-type deaminase" evidence="10">
    <location>
        <begin position="254"/>
        <end position="392"/>
    </location>
</feature>
<evidence type="ECO:0000256" key="6">
    <source>
        <dbReference type="ARBA" id="ARBA00022833"/>
    </source>
</evidence>
<evidence type="ECO:0000256" key="9">
    <source>
        <dbReference type="ARBA" id="ARBA00071582"/>
    </source>
</evidence>
<dbReference type="EMBL" id="JAAAHW010010336">
    <property type="protein sequence ID" value="KAF9927333.1"/>
    <property type="molecule type" value="Genomic_DNA"/>
</dbReference>
<dbReference type="InterPro" id="IPR002125">
    <property type="entry name" value="CMP_dCMP_dom"/>
</dbReference>
<dbReference type="Proteomes" id="UP000749646">
    <property type="component" value="Unassembled WGS sequence"/>
</dbReference>
<dbReference type="PROSITE" id="PS51747">
    <property type="entry name" value="CYT_DCMP_DEAMINASES_2"/>
    <property type="match status" value="1"/>
</dbReference>
<evidence type="ECO:0000256" key="8">
    <source>
        <dbReference type="ARBA" id="ARBA00041763"/>
    </source>
</evidence>
<dbReference type="EC" id="3.5.4.12" evidence="7"/>
<organism evidence="11 12">
    <name type="scientific">Modicella reniformis</name>
    <dbReference type="NCBI Taxonomy" id="1440133"/>
    <lineage>
        <taxon>Eukaryota</taxon>
        <taxon>Fungi</taxon>
        <taxon>Fungi incertae sedis</taxon>
        <taxon>Mucoromycota</taxon>
        <taxon>Mortierellomycotina</taxon>
        <taxon>Mortierellomycetes</taxon>
        <taxon>Mortierellales</taxon>
        <taxon>Mortierellaceae</taxon>
        <taxon>Modicella</taxon>
    </lineage>
</organism>
<evidence type="ECO:0000259" key="10">
    <source>
        <dbReference type="PROSITE" id="PS51747"/>
    </source>
</evidence>
<evidence type="ECO:0000256" key="3">
    <source>
        <dbReference type="ARBA" id="ARBA00022723"/>
    </source>
</evidence>
<keyword evidence="6" id="KW-0862">Zinc</keyword>
<dbReference type="FunFam" id="3.40.140.10:FF:000035">
    <property type="entry name" value="dCMP deaminase"/>
    <property type="match status" value="1"/>
</dbReference>
<evidence type="ECO:0000256" key="5">
    <source>
        <dbReference type="ARBA" id="ARBA00022801"/>
    </source>
</evidence>
<gene>
    <name evidence="11" type="primary">DCD1</name>
    <name evidence="11" type="ORF">BGZ65_006829</name>
</gene>
<reference evidence="11" key="1">
    <citation type="journal article" date="2020" name="Fungal Divers.">
        <title>Resolving the Mortierellaceae phylogeny through synthesis of multi-gene phylogenetics and phylogenomics.</title>
        <authorList>
            <person name="Vandepol N."/>
            <person name="Liber J."/>
            <person name="Desiro A."/>
            <person name="Na H."/>
            <person name="Kennedy M."/>
            <person name="Barry K."/>
            <person name="Grigoriev I.V."/>
            <person name="Miller A.N."/>
            <person name="O'Donnell K."/>
            <person name="Stajich J.E."/>
            <person name="Bonito G."/>
        </authorList>
    </citation>
    <scope>NUCLEOTIDE SEQUENCE</scope>
    <source>
        <strain evidence="11">MES-2147</strain>
    </source>
</reference>
<dbReference type="GO" id="GO:0005737">
    <property type="term" value="C:cytoplasm"/>
    <property type="evidence" value="ECO:0007669"/>
    <property type="project" value="TreeGrafter"/>
</dbReference>
<dbReference type="Gene3D" id="3.40.140.10">
    <property type="entry name" value="Cytidine Deaminase, domain 2"/>
    <property type="match status" value="1"/>
</dbReference>
<dbReference type="InterPro" id="IPR027417">
    <property type="entry name" value="P-loop_NTPase"/>
</dbReference>
<evidence type="ECO:0000256" key="2">
    <source>
        <dbReference type="ARBA" id="ARBA00006576"/>
    </source>
</evidence>
<comment type="similarity">
    <text evidence="2">Belongs to the cytidine and deoxycytidylate deaminase family.</text>
</comment>
<keyword evidence="4" id="KW-0545">Nucleotide biosynthesis</keyword>
<protein>
    <recommendedName>
        <fullName evidence="9">Deoxycytidylate deaminase</fullName>
        <ecNumber evidence="7">3.5.4.12</ecNumber>
    </recommendedName>
    <alternativeName>
        <fullName evidence="8">dCMP deaminase</fullName>
    </alternativeName>
</protein>
<dbReference type="PANTHER" id="PTHR11086:SF18">
    <property type="entry name" value="DEOXYCYTIDYLATE DEAMINASE"/>
    <property type="match status" value="1"/>
</dbReference>
<dbReference type="CDD" id="cd01286">
    <property type="entry name" value="deoxycytidylate_deaminase"/>
    <property type="match status" value="1"/>
</dbReference>
<dbReference type="AlphaFoldDB" id="A0A9P6ILJ3"/>
<evidence type="ECO:0000256" key="1">
    <source>
        <dbReference type="ARBA" id="ARBA00001947"/>
    </source>
</evidence>
<keyword evidence="5" id="KW-0378">Hydrolase</keyword>
<evidence type="ECO:0000313" key="11">
    <source>
        <dbReference type="EMBL" id="KAF9927333.1"/>
    </source>
</evidence>
<dbReference type="InterPro" id="IPR035105">
    <property type="entry name" value="Deoxycytidylate_deaminase_dom"/>
</dbReference>
<dbReference type="GO" id="GO:0004132">
    <property type="term" value="F:dCMP deaminase activity"/>
    <property type="evidence" value="ECO:0007669"/>
    <property type="project" value="UniProtKB-EC"/>
</dbReference>
<evidence type="ECO:0000313" key="12">
    <source>
        <dbReference type="Proteomes" id="UP000749646"/>
    </source>
</evidence>
<dbReference type="SUPFAM" id="SSF53927">
    <property type="entry name" value="Cytidine deaminase-like"/>
    <property type="match status" value="1"/>
</dbReference>
<dbReference type="InterPro" id="IPR016193">
    <property type="entry name" value="Cytidine_deaminase-like"/>
</dbReference>
<dbReference type="SUPFAM" id="SSF52540">
    <property type="entry name" value="P-loop containing nucleoside triphosphate hydrolases"/>
    <property type="match status" value="1"/>
</dbReference>
<dbReference type="PROSITE" id="PS00903">
    <property type="entry name" value="CYT_DCMP_DEAMINASES_1"/>
    <property type="match status" value="1"/>
</dbReference>
<evidence type="ECO:0000256" key="4">
    <source>
        <dbReference type="ARBA" id="ARBA00022727"/>
    </source>
</evidence>